<keyword evidence="2" id="KW-0560">Oxidoreductase</keyword>
<organism evidence="3 4">
    <name type="scientific">Spongisporangium articulatum</name>
    <dbReference type="NCBI Taxonomy" id="3362603"/>
    <lineage>
        <taxon>Bacteria</taxon>
        <taxon>Bacillati</taxon>
        <taxon>Actinomycetota</taxon>
        <taxon>Actinomycetes</taxon>
        <taxon>Kineosporiales</taxon>
        <taxon>Kineosporiaceae</taxon>
        <taxon>Spongisporangium</taxon>
    </lineage>
</organism>
<dbReference type="PRINTS" id="PR00359">
    <property type="entry name" value="BP450"/>
</dbReference>
<dbReference type="EMBL" id="JBITLV010000003">
    <property type="protein sequence ID" value="MFI7587513.1"/>
    <property type="molecule type" value="Genomic_DNA"/>
</dbReference>
<dbReference type="InterPro" id="IPR002397">
    <property type="entry name" value="Cyt_P450_B"/>
</dbReference>
<comment type="similarity">
    <text evidence="1 2">Belongs to the cytochrome P450 family.</text>
</comment>
<evidence type="ECO:0000313" key="3">
    <source>
        <dbReference type="EMBL" id="MFI7587513.1"/>
    </source>
</evidence>
<dbReference type="InterPro" id="IPR001128">
    <property type="entry name" value="Cyt_P450"/>
</dbReference>
<protein>
    <submittedName>
        <fullName evidence="3">Cytochrome P450</fullName>
    </submittedName>
</protein>
<evidence type="ECO:0000313" key="4">
    <source>
        <dbReference type="Proteomes" id="UP001612915"/>
    </source>
</evidence>
<evidence type="ECO:0000256" key="2">
    <source>
        <dbReference type="RuleBase" id="RU000461"/>
    </source>
</evidence>
<dbReference type="RefSeq" id="WP_398279344.1">
    <property type="nucleotide sequence ID" value="NZ_JBITLV010000003.1"/>
</dbReference>
<keyword evidence="2" id="KW-0349">Heme</keyword>
<dbReference type="Pfam" id="PF00067">
    <property type="entry name" value="p450"/>
    <property type="match status" value="1"/>
</dbReference>
<comment type="caution">
    <text evidence="3">The sequence shown here is derived from an EMBL/GenBank/DDBJ whole genome shotgun (WGS) entry which is preliminary data.</text>
</comment>
<keyword evidence="2" id="KW-0479">Metal-binding</keyword>
<evidence type="ECO:0000256" key="1">
    <source>
        <dbReference type="ARBA" id="ARBA00010617"/>
    </source>
</evidence>
<dbReference type="Gene3D" id="1.10.630.10">
    <property type="entry name" value="Cytochrome P450"/>
    <property type="match status" value="1"/>
</dbReference>
<dbReference type="InterPro" id="IPR017972">
    <property type="entry name" value="Cyt_P450_CS"/>
</dbReference>
<accession>A0ABW8ANE7</accession>
<dbReference type="PROSITE" id="PS00086">
    <property type="entry name" value="CYTOCHROME_P450"/>
    <property type="match status" value="1"/>
</dbReference>
<name>A0ABW8ANE7_9ACTN</name>
<keyword evidence="4" id="KW-1185">Reference proteome</keyword>
<gene>
    <name evidence="3" type="ORF">ACIB24_10615</name>
</gene>
<keyword evidence="2" id="KW-0503">Monooxygenase</keyword>
<dbReference type="SUPFAM" id="SSF48264">
    <property type="entry name" value="Cytochrome P450"/>
    <property type="match status" value="1"/>
</dbReference>
<dbReference type="CDD" id="cd00302">
    <property type="entry name" value="cytochrome_P450"/>
    <property type="match status" value="1"/>
</dbReference>
<dbReference type="PANTHER" id="PTHR46696:SF1">
    <property type="entry name" value="CYTOCHROME P450 YJIB-RELATED"/>
    <property type="match status" value="1"/>
</dbReference>
<dbReference type="Proteomes" id="UP001612915">
    <property type="component" value="Unassembled WGS sequence"/>
</dbReference>
<dbReference type="PANTHER" id="PTHR46696">
    <property type="entry name" value="P450, PUTATIVE (EUROFUNG)-RELATED"/>
    <property type="match status" value="1"/>
</dbReference>
<dbReference type="InterPro" id="IPR036396">
    <property type="entry name" value="Cyt_P450_sf"/>
</dbReference>
<keyword evidence="2" id="KW-0408">Iron</keyword>
<reference evidence="3 4" key="1">
    <citation type="submission" date="2024-10" db="EMBL/GenBank/DDBJ databases">
        <title>The Natural Products Discovery Center: Release of the First 8490 Sequenced Strains for Exploring Actinobacteria Biosynthetic Diversity.</title>
        <authorList>
            <person name="Kalkreuter E."/>
            <person name="Kautsar S.A."/>
            <person name="Yang D."/>
            <person name="Bader C.D."/>
            <person name="Teijaro C.N."/>
            <person name="Fluegel L."/>
            <person name="Davis C.M."/>
            <person name="Simpson J.R."/>
            <person name="Lauterbach L."/>
            <person name="Steele A.D."/>
            <person name="Gui C."/>
            <person name="Meng S."/>
            <person name="Li G."/>
            <person name="Viehrig K."/>
            <person name="Ye F."/>
            <person name="Su P."/>
            <person name="Kiefer A.F."/>
            <person name="Nichols A."/>
            <person name="Cepeda A.J."/>
            <person name="Yan W."/>
            <person name="Fan B."/>
            <person name="Jiang Y."/>
            <person name="Adhikari A."/>
            <person name="Zheng C.-J."/>
            <person name="Schuster L."/>
            <person name="Cowan T.M."/>
            <person name="Smanski M.J."/>
            <person name="Chevrette M.G."/>
            <person name="De Carvalho L.P.S."/>
            <person name="Shen B."/>
        </authorList>
    </citation>
    <scope>NUCLEOTIDE SEQUENCE [LARGE SCALE GENOMIC DNA]</scope>
    <source>
        <strain evidence="3 4">NPDC049639</strain>
    </source>
</reference>
<sequence length="410" mass="44234">MTALDLQRTARRHESRLLFAARPAAWLLFRLGPRLGSVRRIPRLGWVVSDPAVARGVLTDSTHFSVFEEGGAGHLWSQVLGPDAEAIFNDAGHRDIRRRTRDLFTEENSRGIVERSFGPTLTRLGQRLDAGEQVDVVDATRVLVGRMAADIVGVDLTRDPRFAPASDGDPDDGFRAIFELVRRLTTLALGTLGSTEVPADAVATAQGYLAELTGGIDAAFGVAAPDTVIGRCRDVGLTVGETRCLAAMMLVAATETGATSMTRALALLHDTGLQHRLRAAPDDETLLAVAVAETLRVTSPAPVIGRHVTGDVTVEGRTLRADDRVLLLIHPANNAAGGFDLDRDPVPENRQVWFGGGRHICMGAPLARAEIGVFLEAMARLRSPWRVVERRYGRGVLTPAYAKLVVELES</sequence>
<proteinExistence type="inferred from homology"/>